<reference evidence="1 2" key="1">
    <citation type="journal article" date="1979" name="Int. J. Syst. Evol. Microbiol.">
        <title>Bacillus globisporus subsp. marinus subsp. nov.</title>
        <authorList>
            <person name="Liu H."/>
        </authorList>
    </citation>
    <scope>NUCLEOTIDE SEQUENCE [LARGE SCALE GENOMIC DNA]</scope>
    <source>
        <strain evidence="1 2">DSM 1297</strain>
    </source>
</reference>
<accession>A0ABV3Q7S2</accession>
<proteinExistence type="predicted"/>
<protein>
    <submittedName>
        <fullName evidence="1">Uncharacterized protein</fullName>
    </submittedName>
</protein>
<gene>
    <name evidence="1" type="ORF">AB1471_16540</name>
</gene>
<dbReference type="RefSeq" id="WP_367780864.1">
    <property type="nucleotide sequence ID" value="NZ_JBFMIA010000039.1"/>
</dbReference>
<name>A0ABV3Q7S2_9BACL</name>
<dbReference type="EMBL" id="JBFMIA010000039">
    <property type="protein sequence ID" value="MEW9503377.1"/>
    <property type="molecule type" value="Genomic_DNA"/>
</dbReference>
<organism evidence="1 2">
    <name type="scientific">Jeotgalibacillus marinus</name>
    <dbReference type="NCBI Taxonomy" id="86667"/>
    <lineage>
        <taxon>Bacteria</taxon>
        <taxon>Bacillati</taxon>
        <taxon>Bacillota</taxon>
        <taxon>Bacilli</taxon>
        <taxon>Bacillales</taxon>
        <taxon>Caryophanaceae</taxon>
        <taxon>Jeotgalibacillus</taxon>
    </lineage>
</organism>
<sequence>MVFENVFYLNKTKGNSPISDVITNINAEGILPYLEEVSPKVGMIDTGIFIDNKFLPTEQISVDGTPTNSLIQ</sequence>
<dbReference type="Proteomes" id="UP001556040">
    <property type="component" value="Unassembled WGS sequence"/>
</dbReference>
<evidence type="ECO:0000313" key="2">
    <source>
        <dbReference type="Proteomes" id="UP001556040"/>
    </source>
</evidence>
<evidence type="ECO:0000313" key="1">
    <source>
        <dbReference type="EMBL" id="MEW9503377.1"/>
    </source>
</evidence>
<comment type="caution">
    <text evidence="1">The sequence shown here is derived from an EMBL/GenBank/DDBJ whole genome shotgun (WGS) entry which is preliminary data.</text>
</comment>
<keyword evidence="2" id="KW-1185">Reference proteome</keyword>